<feature type="domain" description="Thioredoxin" evidence="2">
    <location>
        <begin position="34"/>
        <end position="163"/>
    </location>
</feature>
<dbReference type="RefSeq" id="WP_111146720.1">
    <property type="nucleotide sequence ID" value="NZ_QKRB01000043.1"/>
</dbReference>
<dbReference type="PROSITE" id="PS51352">
    <property type="entry name" value="THIOREDOXIN_2"/>
    <property type="match status" value="1"/>
</dbReference>
<evidence type="ECO:0000313" key="4">
    <source>
        <dbReference type="Proteomes" id="UP000249522"/>
    </source>
</evidence>
<keyword evidence="1" id="KW-1133">Transmembrane helix</keyword>
<dbReference type="Gene3D" id="3.40.30.10">
    <property type="entry name" value="Glutaredoxin"/>
    <property type="match status" value="1"/>
</dbReference>
<evidence type="ECO:0000259" key="2">
    <source>
        <dbReference type="PROSITE" id="PS51352"/>
    </source>
</evidence>
<dbReference type="OrthoDB" id="32134at2"/>
<accession>A0A2W1LM75</accession>
<evidence type="ECO:0000256" key="1">
    <source>
        <dbReference type="SAM" id="Phobius"/>
    </source>
</evidence>
<dbReference type="InterPro" id="IPR013766">
    <property type="entry name" value="Thioredoxin_domain"/>
</dbReference>
<dbReference type="EMBL" id="QKRB01000043">
    <property type="protein sequence ID" value="PZD95975.1"/>
    <property type="molecule type" value="Genomic_DNA"/>
</dbReference>
<gene>
    <name evidence="3" type="ORF">DNH61_11115</name>
</gene>
<dbReference type="Proteomes" id="UP000249522">
    <property type="component" value="Unassembled WGS sequence"/>
</dbReference>
<dbReference type="Pfam" id="PF00085">
    <property type="entry name" value="Thioredoxin"/>
    <property type="match status" value="1"/>
</dbReference>
<name>A0A2W1LM75_9BACL</name>
<comment type="caution">
    <text evidence="3">The sequence shown here is derived from an EMBL/GenBank/DDBJ whole genome shotgun (WGS) entry which is preliminary data.</text>
</comment>
<reference evidence="3 4" key="1">
    <citation type="submission" date="2018-06" db="EMBL/GenBank/DDBJ databases">
        <title>Paenibacillus imtechensis sp. nov.</title>
        <authorList>
            <person name="Pinnaka A.K."/>
            <person name="Singh H."/>
            <person name="Kaur M."/>
        </authorList>
    </citation>
    <scope>NUCLEOTIDE SEQUENCE [LARGE SCALE GENOMIC DNA]</scope>
    <source>
        <strain evidence="3 4">SMB1</strain>
    </source>
</reference>
<sequence length="169" mass="19120">MKKLWIYAGLIVVLFGAIFFLNQQNKNELYNKPSSQLNPATKDILNDPNYQNIILPDELDKKVKSGEATFVYFFASDCGHCRNTTPKLMPIAEDLGIDLPQFNLREFEDYFGKYQIDFTPTLAYFEDGKEVARLVGGLREDDAPANSGSTADQFRAFLEDPKGFEQGAE</sequence>
<keyword evidence="1" id="KW-0472">Membrane</keyword>
<keyword evidence="4" id="KW-1185">Reference proteome</keyword>
<keyword evidence="1" id="KW-0812">Transmembrane</keyword>
<dbReference type="CDD" id="cd02947">
    <property type="entry name" value="TRX_family"/>
    <property type="match status" value="1"/>
</dbReference>
<dbReference type="InterPro" id="IPR036249">
    <property type="entry name" value="Thioredoxin-like_sf"/>
</dbReference>
<evidence type="ECO:0000313" key="3">
    <source>
        <dbReference type="EMBL" id="PZD95975.1"/>
    </source>
</evidence>
<organism evidence="3 4">
    <name type="scientific">Paenibacillus sambharensis</name>
    <dbReference type="NCBI Taxonomy" id="1803190"/>
    <lineage>
        <taxon>Bacteria</taxon>
        <taxon>Bacillati</taxon>
        <taxon>Bacillota</taxon>
        <taxon>Bacilli</taxon>
        <taxon>Bacillales</taxon>
        <taxon>Paenibacillaceae</taxon>
        <taxon>Paenibacillus</taxon>
    </lineage>
</organism>
<proteinExistence type="predicted"/>
<dbReference type="AlphaFoldDB" id="A0A2W1LM75"/>
<protein>
    <submittedName>
        <fullName evidence="3">Thioredoxin</fullName>
    </submittedName>
</protein>
<feature type="transmembrane region" description="Helical" evidence="1">
    <location>
        <begin position="6"/>
        <end position="22"/>
    </location>
</feature>
<dbReference type="SUPFAM" id="SSF52833">
    <property type="entry name" value="Thioredoxin-like"/>
    <property type="match status" value="1"/>
</dbReference>